<evidence type="ECO:0000313" key="7">
    <source>
        <dbReference type="EMBL" id="OAD39741.1"/>
    </source>
</evidence>
<dbReference type="PROSITE" id="PS00041">
    <property type="entry name" value="HTH_ARAC_FAMILY_1"/>
    <property type="match status" value="1"/>
</dbReference>
<evidence type="ECO:0000313" key="6">
    <source>
        <dbReference type="EMBL" id="AOW11648.1"/>
    </source>
</evidence>
<keyword evidence="3" id="KW-0238">DNA-binding</keyword>
<evidence type="ECO:0000313" key="8">
    <source>
        <dbReference type="Proteomes" id="UP000185657"/>
    </source>
</evidence>
<protein>
    <submittedName>
        <fullName evidence="6">AraC family transcriptional regulator</fullName>
    </submittedName>
</protein>
<dbReference type="Gene3D" id="1.10.10.60">
    <property type="entry name" value="Homeodomain-like"/>
    <property type="match status" value="1"/>
</dbReference>
<dbReference type="KEGG" id="hyl:LPB072_01035"/>
<dbReference type="InterPro" id="IPR011051">
    <property type="entry name" value="RmlC_Cupin_sf"/>
</dbReference>
<sequence length="270" mass="29920">MPILRPKLEIPLSSPDLPTPVMFRSAVAPPDGLYPHHQHAWGEFVYSFSGVMEVKLAHHHYLAPPQYGLWLPPQVEHVGLNRQASHHCSFYVSPSLCGRMPQAPCALTVSPLMRALLEHLRDQPPALSPSEEAQRLMLVLLDQLAQAPCTSSYLPNSQDALLEPVLSALEADPGDNRTVAEFARHVNTTERTLARRCERDLGMSLVEWRQRLRVVRALPLLQAGQKVEAIAFDMGYGSASAFIAMFKRLMGATPDEFRKGAATPQSTAMD</sequence>
<dbReference type="InterPro" id="IPR018062">
    <property type="entry name" value="HTH_AraC-typ_CS"/>
</dbReference>
<organism evidence="6 9">
    <name type="scientific">Hydrogenophaga crassostreae</name>
    <dbReference type="NCBI Taxonomy" id="1763535"/>
    <lineage>
        <taxon>Bacteria</taxon>
        <taxon>Pseudomonadati</taxon>
        <taxon>Pseudomonadota</taxon>
        <taxon>Betaproteobacteria</taxon>
        <taxon>Burkholderiales</taxon>
        <taxon>Comamonadaceae</taxon>
        <taxon>Hydrogenophaga</taxon>
    </lineage>
</organism>
<dbReference type="Proteomes" id="UP000185680">
    <property type="component" value="Chromosome"/>
</dbReference>
<gene>
    <name evidence="6" type="ORF">LPB072_01035</name>
    <name evidence="7" type="ORF">LPB72_19300</name>
</gene>
<dbReference type="SUPFAM" id="SSF51182">
    <property type="entry name" value="RmlC-like cupins"/>
    <property type="match status" value="1"/>
</dbReference>
<dbReference type="FunFam" id="1.10.10.60:FF:000132">
    <property type="entry name" value="AraC family transcriptional regulator"/>
    <property type="match status" value="1"/>
</dbReference>
<dbReference type="RefSeq" id="WP_066094968.1">
    <property type="nucleotide sequence ID" value="NZ_CP017476.1"/>
</dbReference>
<keyword evidence="8" id="KW-1185">Reference proteome</keyword>
<dbReference type="AlphaFoldDB" id="A0A167GQ33"/>
<accession>A0A167GQ33</accession>
<evidence type="ECO:0000256" key="1">
    <source>
        <dbReference type="ARBA" id="ARBA00022491"/>
    </source>
</evidence>
<evidence type="ECO:0000256" key="2">
    <source>
        <dbReference type="ARBA" id="ARBA00023015"/>
    </source>
</evidence>
<dbReference type="Pfam" id="PF12833">
    <property type="entry name" value="HTH_18"/>
    <property type="match status" value="1"/>
</dbReference>
<proteinExistence type="predicted"/>
<dbReference type="PRINTS" id="PR00032">
    <property type="entry name" value="HTHARAC"/>
</dbReference>
<dbReference type="OrthoDB" id="9804543at2"/>
<evidence type="ECO:0000313" key="9">
    <source>
        <dbReference type="Proteomes" id="UP000185680"/>
    </source>
</evidence>
<dbReference type="InterPro" id="IPR009057">
    <property type="entry name" value="Homeodomain-like_sf"/>
</dbReference>
<dbReference type="PANTHER" id="PTHR11019">
    <property type="entry name" value="HTH-TYPE TRANSCRIPTIONAL REGULATOR NIMR"/>
    <property type="match status" value="1"/>
</dbReference>
<name>A0A167GQ33_9BURK</name>
<dbReference type="InterPro" id="IPR020449">
    <property type="entry name" value="Tscrpt_reg_AraC-type_HTH"/>
</dbReference>
<dbReference type="InterPro" id="IPR018060">
    <property type="entry name" value="HTH_AraC"/>
</dbReference>
<evidence type="ECO:0000256" key="3">
    <source>
        <dbReference type="ARBA" id="ARBA00023125"/>
    </source>
</evidence>
<dbReference type="GO" id="GO:0043565">
    <property type="term" value="F:sequence-specific DNA binding"/>
    <property type="evidence" value="ECO:0007669"/>
    <property type="project" value="InterPro"/>
</dbReference>
<keyword evidence="4" id="KW-0804">Transcription</keyword>
<dbReference type="SMART" id="SM00342">
    <property type="entry name" value="HTH_ARAC"/>
    <property type="match status" value="1"/>
</dbReference>
<reference evidence="7 8" key="1">
    <citation type="submission" date="2016-02" db="EMBL/GenBank/DDBJ databases">
        <title>Draft genome sequence of Hydrogenophaga sp. LPB0072.</title>
        <authorList>
            <person name="Shin S.-K."/>
            <person name="Yi H."/>
        </authorList>
    </citation>
    <scope>NUCLEOTIDE SEQUENCE [LARGE SCALE GENOMIC DNA]</scope>
    <source>
        <strain evidence="7 8">LPB0072</strain>
    </source>
</reference>
<dbReference type="GO" id="GO:0003700">
    <property type="term" value="F:DNA-binding transcription factor activity"/>
    <property type="evidence" value="ECO:0007669"/>
    <property type="project" value="InterPro"/>
</dbReference>
<feature type="domain" description="HTH araC/xylS-type" evidence="5">
    <location>
        <begin position="163"/>
        <end position="260"/>
    </location>
</feature>
<dbReference type="PANTHER" id="PTHR11019:SF190">
    <property type="entry name" value="ARAC-FAMILY REGULATORY PROTEIN"/>
    <property type="match status" value="1"/>
</dbReference>
<dbReference type="CDD" id="cd06124">
    <property type="entry name" value="cupin_NimR-like_N"/>
    <property type="match status" value="1"/>
</dbReference>
<reference evidence="6 9" key="2">
    <citation type="submission" date="2016-10" db="EMBL/GenBank/DDBJ databases">
        <title>Hydorgenophaga sp. LPB0072 isolated from gastropod.</title>
        <authorList>
            <person name="Kim E."/>
            <person name="Yi H."/>
        </authorList>
    </citation>
    <scope>NUCLEOTIDE SEQUENCE [LARGE SCALE GENOMIC DNA]</scope>
    <source>
        <strain evidence="6 9">LPB0072</strain>
    </source>
</reference>
<keyword evidence="1" id="KW-0678">Repressor</keyword>
<evidence type="ECO:0000259" key="5">
    <source>
        <dbReference type="PROSITE" id="PS01124"/>
    </source>
</evidence>
<dbReference type="Proteomes" id="UP000185657">
    <property type="component" value="Unassembled WGS sequence"/>
</dbReference>
<dbReference type="PROSITE" id="PS01124">
    <property type="entry name" value="HTH_ARAC_FAMILY_2"/>
    <property type="match status" value="1"/>
</dbReference>
<keyword evidence="2" id="KW-0805">Transcription regulation</keyword>
<dbReference type="SUPFAM" id="SSF46689">
    <property type="entry name" value="Homeodomain-like"/>
    <property type="match status" value="1"/>
</dbReference>
<evidence type="ECO:0000256" key="4">
    <source>
        <dbReference type="ARBA" id="ARBA00023163"/>
    </source>
</evidence>
<dbReference type="EMBL" id="LVWD01000037">
    <property type="protein sequence ID" value="OAD39741.1"/>
    <property type="molecule type" value="Genomic_DNA"/>
</dbReference>
<dbReference type="EMBL" id="CP017476">
    <property type="protein sequence ID" value="AOW11648.1"/>
    <property type="molecule type" value="Genomic_DNA"/>
</dbReference>
<dbReference type="STRING" id="1763535.LPB072_01035"/>